<feature type="region of interest" description="Disordered" evidence="7">
    <location>
        <begin position="330"/>
        <end position="367"/>
    </location>
</feature>
<keyword evidence="9" id="KW-1185">Reference proteome</keyword>
<dbReference type="PANTHER" id="PTHR42749:SF1">
    <property type="entry name" value="CELL SHAPE-DETERMINING PROTEIN MREB"/>
    <property type="match status" value="1"/>
</dbReference>
<evidence type="ECO:0000256" key="3">
    <source>
        <dbReference type="ARBA" id="ARBA00022840"/>
    </source>
</evidence>
<feature type="compositionally biased region" description="Basic and acidic residues" evidence="7">
    <location>
        <begin position="338"/>
        <end position="350"/>
    </location>
</feature>
<evidence type="ECO:0000313" key="9">
    <source>
        <dbReference type="Proteomes" id="UP001501303"/>
    </source>
</evidence>
<accession>A0ABP5B4A1</accession>
<reference evidence="9" key="1">
    <citation type="journal article" date="2019" name="Int. J. Syst. Evol. Microbiol.">
        <title>The Global Catalogue of Microorganisms (GCM) 10K type strain sequencing project: providing services to taxonomists for standard genome sequencing and annotation.</title>
        <authorList>
            <consortium name="The Broad Institute Genomics Platform"/>
            <consortium name="The Broad Institute Genome Sequencing Center for Infectious Disease"/>
            <person name="Wu L."/>
            <person name="Ma J."/>
        </authorList>
    </citation>
    <scope>NUCLEOTIDE SEQUENCE [LARGE SCALE GENOMIC DNA]</scope>
    <source>
        <strain evidence="9">JCM 13581</strain>
    </source>
</reference>
<evidence type="ECO:0000256" key="7">
    <source>
        <dbReference type="SAM" id="MobiDB-lite"/>
    </source>
</evidence>
<keyword evidence="1 6" id="KW-0963">Cytoplasm</keyword>
<keyword evidence="3 6" id="KW-0067">ATP-binding</keyword>
<evidence type="ECO:0000256" key="6">
    <source>
        <dbReference type="HAMAP-Rule" id="MF_02207"/>
    </source>
</evidence>
<comment type="caution">
    <text evidence="6">Lacks conserved residue(s) required for the propagation of feature annotation.</text>
</comment>
<keyword evidence="2 6" id="KW-0547">Nucleotide-binding</keyword>
<evidence type="ECO:0000256" key="2">
    <source>
        <dbReference type="ARBA" id="ARBA00022741"/>
    </source>
</evidence>
<dbReference type="EMBL" id="BAAAMJ010000057">
    <property type="protein sequence ID" value="GAA1930107.1"/>
    <property type="molecule type" value="Genomic_DNA"/>
</dbReference>
<name>A0ABP5B4A1_9ACTN</name>
<dbReference type="InterPro" id="IPR056546">
    <property type="entry name" value="MreB_MamK-like"/>
</dbReference>
<dbReference type="Gene3D" id="3.30.420.40">
    <property type="match status" value="3"/>
</dbReference>
<dbReference type="NCBIfam" id="NF010539">
    <property type="entry name" value="PRK13927.1"/>
    <property type="match status" value="1"/>
</dbReference>
<gene>
    <name evidence="6" type="primary">mreB</name>
    <name evidence="8" type="ORF">GCM10009716_42020</name>
</gene>
<dbReference type="Proteomes" id="UP001501303">
    <property type="component" value="Unassembled WGS sequence"/>
</dbReference>
<organism evidence="8 9">
    <name type="scientific">Streptomyces sodiiphilus</name>
    <dbReference type="NCBI Taxonomy" id="226217"/>
    <lineage>
        <taxon>Bacteria</taxon>
        <taxon>Bacillati</taxon>
        <taxon>Actinomycetota</taxon>
        <taxon>Actinomycetes</taxon>
        <taxon>Kitasatosporales</taxon>
        <taxon>Streptomycetaceae</taxon>
        <taxon>Streptomyces</taxon>
    </lineage>
</organism>
<feature type="compositionally biased region" description="Low complexity" evidence="7">
    <location>
        <begin position="351"/>
        <end position="367"/>
    </location>
</feature>
<dbReference type="RefSeq" id="WP_344265004.1">
    <property type="nucleotide sequence ID" value="NZ_BAAAMJ010000057.1"/>
</dbReference>
<comment type="subunit">
    <text evidence="6">Forms polymers.</text>
</comment>
<evidence type="ECO:0000256" key="1">
    <source>
        <dbReference type="ARBA" id="ARBA00022490"/>
    </source>
</evidence>
<dbReference type="InterPro" id="IPR043129">
    <property type="entry name" value="ATPase_NBD"/>
</dbReference>
<sequence length="367" mass="38966">MSLLTLDHLRRCTMAVDLGASRTRVYLKQSGLLVDEPSVVAMSTRSGALIAVGTPADRMAGRTPDSIRVVRPVNGGTVVDIEMAQRMLRAMIGSRLRRSWRRRTVQRAAVCVPHDADPLARRAAWETLAGLGARRVELVDSLLTAGIGCGLPVEEPEAAMIVQCGAATTEVAVLSLGSVVAAEKVPMGGETIDRALTQYLRNTHELLLLRHAVRPLHDALARTAHQETEVHGQDVVTGRARTVRVDPERLREAVRMPVTSLLDAIRAVLHRCPPDLVADLADRGVVLTGGGALLPGLDATIRENTGMPVRVAGDPALCAVLGLGRMLEGSVRAAGARPEPEEAGEGRPEPAQDAEPAPAGAEPTPAR</sequence>
<dbReference type="Pfam" id="PF06723">
    <property type="entry name" value="MreB_Mbl"/>
    <property type="match status" value="1"/>
</dbReference>
<comment type="subcellular location">
    <subcellularLocation>
        <location evidence="6">Cytoplasm</location>
    </subcellularLocation>
    <text evidence="6">Membrane-associated.</text>
</comment>
<comment type="caution">
    <text evidence="8">The sequence shown here is derived from an EMBL/GenBank/DDBJ whole genome shotgun (WGS) entry which is preliminary data.</text>
</comment>
<feature type="binding site" evidence="6">
    <location>
        <begin position="290"/>
        <end position="293"/>
    </location>
    <ligand>
        <name>ATP</name>
        <dbReference type="ChEBI" id="CHEBI:30616"/>
    </ligand>
</feature>
<evidence type="ECO:0000256" key="4">
    <source>
        <dbReference type="ARBA" id="ARBA00022960"/>
    </source>
</evidence>
<dbReference type="HAMAP" id="MF_02207">
    <property type="entry name" value="MreB"/>
    <property type="match status" value="1"/>
</dbReference>
<dbReference type="PANTHER" id="PTHR42749">
    <property type="entry name" value="CELL SHAPE-DETERMINING PROTEIN MREB"/>
    <property type="match status" value="1"/>
</dbReference>
<comment type="function">
    <text evidence="6">Forms membrane-associated dynamic filaments that are essential for cell shape determination. Acts by regulating cell wall synthesis and cell elongation, and thus cell shape. A feedback loop between cell geometry and MreB localization may maintain elongated cell shape by targeting cell wall growth to regions of negative cell wall curvature.</text>
</comment>
<feature type="binding site" evidence="6">
    <location>
        <begin position="166"/>
        <end position="168"/>
    </location>
    <ligand>
        <name>ATP</name>
        <dbReference type="ChEBI" id="CHEBI:30616"/>
    </ligand>
</feature>
<comment type="similarity">
    <text evidence="5 6">Belongs to the FtsA/MreB family.</text>
</comment>
<dbReference type="SUPFAM" id="SSF53067">
    <property type="entry name" value="Actin-like ATPase domain"/>
    <property type="match status" value="2"/>
</dbReference>
<evidence type="ECO:0000256" key="5">
    <source>
        <dbReference type="ARBA" id="ARBA00023458"/>
    </source>
</evidence>
<keyword evidence="4 6" id="KW-0133">Cell shape</keyword>
<dbReference type="PRINTS" id="PR01652">
    <property type="entry name" value="SHAPEPROTEIN"/>
</dbReference>
<protein>
    <recommendedName>
        <fullName evidence="6">Cell shape-determining protein MreB</fullName>
    </recommendedName>
</protein>
<proteinExistence type="inferred from homology"/>
<evidence type="ECO:0000313" key="8">
    <source>
        <dbReference type="EMBL" id="GAA1930107.1"/>
    </source>
</evidence>
<dbReference type="InterPro" id="IPR004753">
    <property type="entry name" value="MreB"/>
</dbReference>